<accession>A0AAD4RDP2</accession>
<feature type="compositionally biased region" description="Basic residues" evidence="1">
    <location>
        <begin position="1050"/>
        <end position="1063"/>
    </location>
</feature>
<comment type="caution">
    <text evidence="2">The sequence shown here is derived from an EMBL/GenBank/DDBJ whole genome shotgun (WGS) entry which is preliminary data.</text>
</comment>
<feature type="compositionally biased region" description="Polar residues" evidence="1">
    <location>
        <begin position="987"/>
        <end position="1022"/>
    </location>
</feature>
<reference evidence="2" key="1">
    <citation type="submission" date="2022-01" db="EMBL/GenBank/DDBJ databases">
        <title>Genome Sequence Resource for Two Populations of Ditylenchus destructor, the Migratory Endoparasitic Phytonematode.</title>
        <authorList>
            <person name="Zhang H."/>
            <person name="Lin R."/>
            <person name="Xie B."/>
        </authorList>
    </citation>
    <scope>NUCLEOTIDE SEQUENCE</scope>
    <source>
        <strain evidence="2">BazhouSP</strain>
    </source>
</reference>
<feature type="compositionally biased region" description="Basic and acidic residues" evidence="1">
    <location>
        <begin position="1036"/>
        <end position="1049"/>
    </location>
</feature>
<evidence type="ECO:0000256" key="1">
    <source>
        <dbReference type="SAM" id="MobiDB-lite"/>
    </source>
</evidence>
<feature type="region of interest" description="Disordered" evidence="1">
    <location>
        <begin position="886"/>
        <end position="931"/>
    </location>
</feature>
<feature type="region of interest" description="Disordered" evidence="1">
    <location>
        <begin position="1"/>
        <end position="26"/>
    </location>
</feature>
<dbReference type="GO" id="GO:0003676">
    <property type="term" value="F:nucleic acid binding"/>
    <property type="evidence" value="ECO:0007669"/>
    <property type="project" value="InterPro"/>
</dbReference>
<evidence type="ECO:0000313" key="3">
    <source>
        <dbReference type="Proteomes" id="UP001201812"/>
    </source>
</evidence>
<dbReference type="Gene3D" id="3.30.420.10">
    <property type="entry name" value="Ribonuclease H-like superfamily/Ribonuclease H"/>
    <property type="match status" value="1"/>
</dbReference>
<keyword evidence="3" id="KW-1185">Reference proteome</keyword>
<feature type="region of interest" description="Disordered" evidence="1">
    <location>
        <begin position="678"/>
        <end position="740"/>
    </location>
</feature>
<dbReference type="InterPro" id="IPR036397">
    <property type="entry name" value="RNaseH_sf"/>
</dbReference>
<organism evidence="2 3">
    <name type="scientific">Ditylenchus destructor</name>
    <dbReference type="NCBI Taxonomy" id="166010"/>
    <lineage>
        <taxon>Eukaryota</taxon>
        <taxon>Metazoa</taxon>
        <taxon>Ecdysozoa</taxon>
        <taxon>Nematoda</taxon>
        <taxon>Chromadorea</taxon>
        <taxon>Rhabditida</taxon>
        <taxon>Tylenchina</taxon>
        <taxon>Tylenchomorpha</taxon>
        <taxon>Sphaerularioidea</taxon>
        <taxon>Anguinidae</taxon>
        <taxon>Anguininae</taxon>
        <taxon>Ditylenchus</taxon>
    </lineage>
</organism>
<dbReference type="Proteomes" id="UP001201812">
    <property type="component" value="Unassembled WGS sequence"/>
</dbReference>
<proteinExistence type="predicted"/>
<feature type="compositionally biased region" description="Polar residues" evidence="1">
    <location>
        <begin position="903"/>
        <end position="916"/>
    </location>
</feature>
<gene>
    <name evidence="2" type="ORF">DdX_01110</name>
</gene>
<dbReference type="InterPro" id="IPR012337">
    <property type="entry name" value="RNaseH-like_sf"/>
</dbReference>
<name>A0AAD4RDP2_9BILA</name>
<evidence type="ECO:0000313" key="2">
    <source>
        <dbReference type="EMBL" id="KAI1728901.1"/>
    </source>
</evidence>
<feature type="compositionally biased region" description="Polar residues" evidence="1">
    <location>
        <begin position="950"/>
        <end position="962"/>
    </location>
</feature>
<feature type="compositionally biased region" description="Polar residues" evidence="1">
    <location>
        <begin position="683"/>
        <end position="696"/>
    </location>
</feature>
<dbReference type="SUPFAM" id="SSF53098">
    <property type="entry name" value="Ribonuclease H-like"/>
    <property type="match status" value="1"/>
</dbReference>
<dbReference type="AlphaFoldDB" id="A0AAD4RDP2"/>
<feature type="region of interest" description="Disordered" evidence="1">
    <location>
        <begin position="950"/>
        <end position="1063"/>
    </location>
</feature>
<sequence length="1063" mass="120206">MTSRQSHMAMARSGSNSAVNKRGAGQYGMPEEDVFVDIEDEVEDALHQQQHQVVSNTRGRRVYRTTINPSADMPGTSASSSSPVQLHRIRPHVLQSHPPLEHHHMGYMDEDEYFFDDEEETFIGNSNISDFELLGDSFRMYDQGPQNIFVCELCGERPMFTTRDQYNAHRRPTGMLKSKGCCPAHVNYSINQDGTVEVIFQMFHHGHNPKAAVDIENIKPWSLAKANRENRYKLSFPSKPLVTGCRPMQYIQVDIIDMPETKYRMGSKYSNALIVTDMYSKFMFGRSLIDGDENDQERVVCRLVTEMFYAFGLPEGYSSIFGKEVVDRCFCQISENFRIEIQCVTTSTPCYAALRRNIELRAEADFKDRLRWPESLPATILTHNQTPHAVFQFRVSPFEVMFGRKAWYKTSADVELPWMLPDRYDNPLEDNDLCPSEQIVSFSRQHDPNVPIYDSCGKPLPDPLKTRILKTISLVEARCERWQEQGLTSSDPTGAISSTELYKKLGVRQAFMPGDLVYVRGLNIPCEKGSFHRGMIAEVNWEPCTQFPYRVHVETNNPKRDVGEDPFGPVEGIWPTEDSPSFWLSAYDVSSSSMELGVKRQPHYDLKDSALYCSCSQECSLFKSENCSNEMSKTCCDLSGKRCLFHELYDPKNVPVDKFVENYSQNPEKMVRRVAGRRGNILKESSSGQVDPNSQAKKGLSEPGVRSNGQTYQEKHRIEIPASTSTGEHDDVPSSSKKHRHFVDELDKERERFHTLDKELNEAEGKLEKMKSPDERPSEEYLLMESDVQILRDEWNRLKKFIDVRDQQKKFKRMLENSTNPASNIATKRRNLRSLNVTEPAEFTRQTRLIVEDNQIFPIVSVVNPHGSVEQGTNNEMDTSADFKSAQLDSTSTDPTDIGGDQVLSNRSGVISSQRSGARGILSRRGPAKSVARSIRNSIEVPFVYTTAGQTQPPQIVSSTSATEEKPESLFKVPAGSAPQRAPSRVQIGTESSNMDATSPVITNKESQVTSNQANGSVNEENSAFDLLDDNPTSPESKKRAIEATEPSRRSARVPKKSKMSEE</sequence>
<protein>
    <submittedName>
        <fullName evidence="2">Zinc finger, C2H2 type</fullName>
    </submittedName>
</protein>
<dbReference type="EMBL" id="JAKKPZ010000001">
    <property type="protein sequence ID" value="KAI1728901.1"/>
    <property type="molecule type" value="Genomic_DNA"/>
</dbReference>